<keyword evidence="21" id="KW-1185">Reference proteome</keyword>
<evidence type="ECO:0000256" key="13">
    <source>
        <dbReference type="ARBA" id="ARBA00046478"/>
    </source>
</evidence>
<dbReference type="Pfam" id="PF00233">
    <property type="entry name" value="PDEase_I"/>
    <property type="match status" value="1"/>
</dbReference>
<dbReference type="InterPro" id="IPR002073">
    <property type="entry name" value="PDEase_catalytic_dom"/>
</dbReference>
<evidence type="ECO:0000256" key="3">
    <source>
        <dbReference type="ARBA" id="ARBA00004496"/>
    </source>
</evidence>
<keyword evidence="7" id="KW-1000">Mitochondrion outer membrane</keyword>
<dbReference type="InterPro" id="IPR036163">
    <property type="entry name" value="HMA_dom_sf"/>
</dbReference>
<keyword evidence="9" id="KW-0496">Mitochondrion</keyword>
<dbReference type="SUPFAM" id="SSF109604">
    <property type="entry name" value="HD-domain/PDEase-like"/>
    <property type="match status" value="1"/>
</dbReference>
<dbReference type="CDD" id="cd00077">
    <property type="entry name" value="HDc"/>
    <property type="match status" value="1"/>
</dbReference>
<dbReference type="InterPro" id="IPR016024">
    <property type="entry name" value="ARM-type_fold"/>
</dbReference>
<comment type="pathway">
    <text evidence="4">Purine metabolism; 3',5'-cyclic AMP degradation; AMP from 3',5'-cyclic AMP: step 1/1.</text>
</comment>
<dbReference type="GO" id="GO:0004115">
    <property type="term" value="F:3',5'-cyclic-AMP phosphodiesterase activity"/>
    <property type="evidence" value="ECO:0007669"/>
    <property type="project" value="UniProtKB-EC"/>
</dbReference>
<feature type="binding site" evidence="17">
    <location>
        <position position="161"/>
    </location>
    <ligand>
        <name>Zn(2+)</name>
        <dbReference type="ChEBI" id="CHEBI:29105"/>
        <label>1</label>
    </ligand>
</feature>
<evidence type="ECO:0000256" key="17">
    <source>
        <dbReference type="PIRSR" id="PIRSR623088-3"/>
    </source>
</evidence>
<name>A0AAN8LIZ8_9TELE</name>
<sequence>MVARPQSAGPVSARNVRRQLSFQRYLHSSQFIRGIPASNSLGYILDDDYTGQAKLMLEKVGNWNFDMFLFDRLTNGKSLVNLTFHLFNSYGLIELFQLDMVKLRRFLVMIQEDYRSQNPYHNAVHAADVTQAMYCYLQEPKLAETLTSCDLLLGLLAAATHDLDHPGVNQPFLIKTNHYLAALYKNISVLENHHWKSAVGLLRESALLSHLPTEDRLNMEERLGSLILATDISRQNNYLSEFRTHLDKRDLCLTSGGHRHFILQIALKCADICNPCRPWKLSKQWSEKVTEEFFHQGDIERKHSLDVTPLCDRQSNSVANIQIGFMTYVVEPLFVEWSRFSDTRLSQTMMGHLSLNKQGWKEGRKRHLFEVLYGSVRGIMSGEPDALAVVNHLRDLAADPMNRRAIVQDQGCLPGLILFLDHPNPLVVYSALMAVRYLAECRQNREKMKGELGMMLSLQNVMQKTTTPGETKLLASEIYELLQASNSEDVEKPEGPSCRRKAQFFLGSTNKRAKTVVLHIDGLDDSSRRSLCEESLLKIRGVISFTFQMAIKRCIVRIRSDLKAEALGSAIASTEVMKAQQVVRGEDGQEVIIPFPEDGSVAVEQNVDLPDYLPEEESPSQEPDKAVTCVGTGQDGAGWLGTAANFLSRSFYW</sequence>
<dbReference type="PRINTS" id="PR00387">
    <property type="entry name" value="PDIESTERASE1"/>
</dbReference>
<dbReference type="PROSITE" id="PS00126">
    <property type="entry name" value="PDEASE_I_1"/>
    <property type="match status" value="1"/>
</dbReference>
<dbReference type="EMBL" id="JAGTTL010000016">
    <property type="protein sequence ID" value="KAK6310619.1"/>
    <property type="molecule type" value="Genomic_DNA"/>
</dbReference>
<evidence type="ECO:0000256" key="8">
    <source>
        <dbReference type="ARBA" id="ARBA00022801"/>
    </source>
</evidence>
<gene>
    <name evidence="20" type="ORF">J4Q44_G00186740</name>
</gene>
<dbReference type="InterPro" id="IPR036971">
    <property type="entry name" value="PDEase_catalytic_dom_sf"/>
</dbReference>
<dbReference type="PANTHER" id="PTHR46840:SF1">
    <property type="entry name" value="ARMADILLO REPEAT-CONTAINING PROTEIN 1"/>
    <property type="match status" value="1"/>
</dbReference>
<dbReference type="GO" id="GO:0005741">
    <property type="term" value="C:mitochondrial outer membrane"/>
    <property type="evidence" value="ECO:0007669"/>
    <property type="project" value="UniProtKB-SubCell"/>
</dbReference>
<feature type="binding site" evidence="16">
    <location>
        <position position="271"/>
    </location>
    <ligand>
        <name>AMP</name>
        <dbReference type="ChEBI" id="CHEBI:456215"/>
    </ligand>
</feature>
<comment type="cofactor">
    <cofactor evidence="18">
        <name>a divalent metal cation</name>
        <dbReference type="ChEBI" id="CHEBI:60240"/>
    </cofactor>
    <text evidence="18">Binds 2 divalent metal cations per subunit. Site 1 may preferentially bind zinc ions, while site 2 has a preference for magnesium and/or manganese ions.</text>
</comment>
<dbReference type="AlphaFoldDB" id="A0AAN8LIZ8"/>
<proteinExistence type="inferred from homology"/>
<keyword evidence="6 17" id="KW-0479">Metal-binding</keyword>
<dbReference type="SUPFAM" id="SSF55008">
    <property type="entry name" value="HMA, heavy metal-associated domain"/>
    <property type="match status" value="1"/>
</dbReference>
<dbReference type="SUPFAM" id="SSF48371">
    <property type="entry name" value="ARM repeat"/>
    <property type="match status" value="1"/>
</dbReference>
<comment type="similarity">
    <text evidence="14">Belongs to the cyclic nucleotide phosphodiesterase family. PDE7 subfamily.</text>
</comment>
<feature type="binding site" evidence="17">
    <location>
        <position position="162"/>
    </location>
    <ligand>
        <name>Zn(2+)</name>
        <dbReference type="ChEBI" id="CHEBI:29105"/>
        <label>2</label>
    </ligand>
</feature>
<feature type="binding site" evidence="17">
    <location>
        <position position="162"/>
    </location>
    <ligand>
        <name>Zn(2+)</name>
        <dbReference type="ChEBI" id="CHEBI:29105"/>
        <label>1</label>
    </ligand>
</feature>
<dbReference type="FunFam" id="1.10.1300.10:FF:000004">
    <property type="entry name" value="Phosphodiesterase"/>
    <property type="match status" value="1"/>
</dbReference>
<dbReference type="GO" id="GO:0007165">
    <property type="term" value="P:signal transduction"/>
    <property type="evidence" value="ECO:0007669"/>
    <property type="project" value="InterPro"/>
</dbReference>
<keyword evidence="10" id="KW-0472">Membrane</keyword>
<organism evidence="20 21">
    <name type="scientific">Coregonus suidteri</name>
    <dbReference type="NCBI Taxonomy" id="861788"/>
    <lineage>
        <taxon>Eukaryota</taxon>
        <taxon>Metazoa</taxon>
        <taxon>Chordata</taxon>
        <taxon>Craniata</taxon>
        <taxon>Vertebrata</taxon>
        <taxon>Euteleostomi</taxon>
        <taxon>Actinopterygii</taxon>
        <taxon>Neopterygii</taxon>
        <taxon>Teleostei</taxon>
        <taxon>Protacanthopterygii</taxon>
        <taxon>Salmoniformes</taxon>
        <taxon>Salmonidae</taxon>
        <taxon>Coregoninae</taxon>
        <taxon>Coregonus</taxon>
    </lineage>
</organism>
<comment type="function">
    <text evidence="12">In association with mitochondrial contact site and cristae organizing system (MICOS) complex components and mitochondrial outer membrane sorting assembly machinery (SAM) complex components may regulate mitochondrial dynamics playing a role in determining mitochondrial length, distribution and motility.</text>
</comment>
<evidence type="ECO:0000256" key="15">
    <source>
        <dbReference type="PIRSR" id="PIRSR623088-1"/>
    </source>
</evidence>
<dbReference type="Proteomes" id="UP001356427">
    <property type="component" value="Unassembled WGS sequence"/>
</dbReference>
<evidence type="ECO:0000256" key="9">
    <source>
        <dbReference type="ARBA" id="ARBA00023128"/>
    </source>
</evidence>
<keyword evidence="5" id="KW-0963">Cytoplasm</keyword>
<evidence type="ECO:0000256" key="2">
    <source>
        <dbReference type="ARBA" id="ARBA00004294"/>
    </source>
</evidence>
<feature type="binding site" evidence="17">
    <location>
        <position position="125"/>
    </location>
    <ligand>
        <name>Zn(2+)</name>
        <dbReference type="ChEBI" id="CHEBI:29105"/>
        <label>1</label>
    </ligand>
</feature>
<dbReference type="InterPro" id="IPR023174">
    <property type="entry name" value="PDEase_CS"/>
</dbReference>
<evidence type="ECO:0000259" key="19">
    <source>
        <dbReference type="PROSITE" id="PS51845"/>
    </source>
</evidence>
<evidence type="ECO:0000256" key="16">
    <source>
        <dbReference type="PIRSR" id="PIRSR623088-2"/>
    </source>
</evidence>
<evidence type="ECO:0000313" key="21">
    <source>
        <dbReference type="Proteomes" id="UP001356427"/>
    </source>
</evidence>
<evidence type="ECO:0000256" key="6">
    <source>
        <dbReference type="ARBA" id="ARBA00022723"/>
    </source>
</evidence>
<keyword evidence="8 18" id="KW-0378">Hydrolase</keyword>
<comment type="subunit">
    <text evidence="13">Interacts with mitochondrial contact site and cristae organizing system (MICOS) complex components IMMT/MIC60 and MICOS10/MIC10. Interacts with mitochondrial outer membrane sorting assembly machinery (SAM) complex components SAMM50 and MTX1.</text>
</comment>
<dbReference type="InterPro" id="IPR003607">
    <property type="entry name" value="HD/PDEase_dom"/>
</dbReference>
<dbReference type="Gene3D" id="1.25.10.10">
    <property type="entry name" value="Leucine-rich Repeat Variant"/>
    <property type="match status" value="1"/>
</dbReference>
<comment type="catalytic activity">
    <reaction evidence="1">
        <text>3',5'-cyclic AMP + H2O = AMP + H(+)</text>
        <dbReference type="Rhea" id="RHEA:25277"/>
        <dbReference type="ChEBI" id="CHEBI:15377"/>
        <dbReference type="ChEBI" id="CHEBI:15378"/>
        <dbReference type="ChEBI" id="CHEBI:58165"/>
        <dbReference type="ChEBI" id="CHEBI:456215"/>
        <dbReference type="EC" id="3.1.4.53"/>
    </reaction>
</comment>
<feature type="binding site" evidence="16">
    <location>
        <position position="322"/>
    </location>
    <ligand>
        <name>AMP</name>
        <dbReference type="ChEBI" id="CHEBI:456215"/>
    </ligand>
</feature>
<dbReference type="PANTHER" id="PTHR46840">
    <property type="entry name" value="ARMADILLO REPEAT-CONTAINING PROTEIN 1"/>
    <property type="match status" value="1"/>
</dbReference>
<evidence type="ECO:0000256" key="1">
    <source>
        <dbReference type="ARBA" id="ARBA00000621"/>
    </source>
</evidence>
<evidence type="ECO:0000256" key="11">
    <source>
        <dbReference type="ARBA" id="ARBA00023149"/>
    </source>
</evidence>
<dbReference type="EC" id="3.1.4.-" evidence="18"/>
<evidence type="ECO:0000256" key="10">
    <source>
        <dbReference type="ARBA" id="ARBA00023136"/>
    </source>
</evidence>
<evidence type="ECO:0000256" key="7">
    <source>
        <dbReference type="ARBA" id="ARBA00022787"/>
    </source>
</evidence>
<reference evidence="20 21" key="1">
    <citation type="submission" date="2021-04" db="EMBL/GenBank/DDBJ databases">
        <authorList>
            <person name="De Guttry C."/>
            <person name="Zahm M."/>
            <person name="Klopp C."/>
            <person name="Cabau C."/>
            <person name="Louis A."/>
            <person name="Berthelot C."/>
            <person name="Parey E."/>
            <person name="Roest Crollius H."/>
            <person name="Montfort J."/>
            <person name="Robinson-Rechavi M."/>
            <person name="Bucao C."/>
            <person name="Bouchez O."/>
            <person name="Gislard M."/>
            <person name="Lluch J."/>
            <person name="Milhes M."/>
            <person name="Lampietro C."/>
            <person name="Lopez Roques C."/>
            <person name="Donnadieu C."/>
            <person name="Braasch I."/>
            <person name="Desvignes T."/>
            <person name="Postlethwait J."/>
            <person name="Bobe J."/>
            <person name="Wedekind C."/>
            <person name="Guiguen Y."/>
        </authorList>
    </citation>
    <scope>NUCLEOTIDE SEQUENCE [LARGE SCALE GENOMIC DNA]</scope>
    <source>
        <strain evidence="20">Cs_M1</strain>
        <tissue evidence="20">Blood</tissue>
    </source>
</reference>
<dbReference type="GO" id="GO:0046872">
    <property type="term" value="F:metal ion binding"/>
    <property type="evidence" value="ECO:0007669"/>
    <property type="project" value="UniProtKB-KW"/>
</dbReference>
<feature type="domain" description="PDEase" evidence="19">
    <location>
        <begin position="45"/>
        <end position="367"/>
    </location>
</feature>
<protein>
    <recommendedName>
        <fullName evidence="18">Phosphodiesterase</fullName>
        <ecNumber evidence="18">3.1.4.-</ecNumber>
    </recommendedName>
</protein>
<evidence type="ECO:0000256" key="18">
    <source>
        <dbReference type="RuleBase" id="RU363067"/>
    </source>
</evidence>
<dbReference type="PROSITE" id="PS51845">
    <property type="entry name" value="PDEASE_I_2"/>
    <property type="match status" value="1"/>
</dbReference>
<evidence type="ECO:0000313" key="20">
    <source>
        <dbReference type="EMBL" id="KAK6310619.1"/>
    </source>
</evidence>
<dbReference type="SMART" id="SM00471">
    <property type="entry name" value="HDc"/>
    <property type="match status" value="1"/>
</dbReference>
<comment type="subcellular location">
    <subcellularLocation>
        <location evidence="3">Cytoplasm</location>
    </subcellularLocation>
    <subcellularLocation>
        <location evidence="2">Mitochondrion outer membrane</location>
    </subcellularLocation>
</comment>
<dbReference type="Gene3D" id="1.10.1300.10">
    <property type="entry name" value="3'5'-cyclic nucleotide phosphodiesterase, catalytic domain"/>
    <property type="match status" value="1"/>
</dbReference>
<keyword evidence="11" id="KW-0114">cAMP</keyword>
<dbReference type="InterPro" id="IPR011989">
    <property type="entry name" value="ARM-like"/>
</dbReference>
<comment type="caution">
    <text evidence="20">The sequence shown here is derived from an EMBL/GenBank/DDBJ whole genome shotgun (WGS) entry which is preliminary data.</text>
</comment>
<feature type="binding site" evidence="16">
    <location>
        <begin position="121"/>
        <end position="125"/>
    </location>
    <ligand>
        <name>AMP</name>
        <dbReference type="ChEBI" id="CHEBI:456215"/>
    </ligand>
</feature>
<evidence type="ECO:0000256" key="14">
    <source>
        <dbReference type="ARBA" id="ARBA00061458"/>
    </source>
</evidence>
<accession>A0AAN8LIZ8</accession>
<dbReference type="InterPro" id="IPR023088">
    <property type="entry name" value="PDEase"/>
</dbReference>
<feature type="binding site" evidence="16">
    <location>
        <position position="162"/>
    </location>
    <ligand>
        <name>AMP</name>
        <dbReference type="ChEBI" id="CHEBI:456215"/>
    </ligand>
</feature>
<evidence type="ECO:0000256" key="12">
    <source>
        <dbReference type="ARBA" id="ARBA00023764"/>
    </source>
</evidence>
<feature type="binding site" evidence="17">
    <location>
        <position position="271"/>
    </location>
    <ligand>
        <name>Zn(2+)</name>
        <dbReference type="ChEBI" id="CHEBI:29105"/>
        <label>1</label>
    </ligand>
</feature>
<feature type="active site" description="Proton donor" evidence="15">
    <location>
        <position position="121"/>
    </location>
</feature>
<evidence type="ECO:0000256" key="5">
    <source>
        <dbReference type="ARBA" id="ARBA00022490"/>
    </source>
</evidence>
<evidence type="ECO:0000256" key="4">
    <source>
        <dbReference type="ARBA" id="ARBA00004703"/>
    </source>
</evidence>
<dbReference type="InterPro" id="IPR016617">
    <property type="entry name" value="ARMC1"/>
</dbReference>